<dbReference type="GO" id="GO:0071897">
    <property type="term" value="P:DNA biosynthetic process"/>
    <property type="evidence" value="ECO:0007669"/>
    <property type="project" value="UniProtKB-KW"/>
</dbReference>
<dbReference type="InterPro" id="IPR024434">
    <property type="entry name" value="TSCPD_dom"/>
</dbReference>
<keyword evidence="9" id="KW-1185">Reference proteome</keyword>
<protein>
    <recommendedName>
        <fullName evidence="2">ribonucleoside-diphosphate reductase</fullName>
        <ecNumber evidence="2">1.17.4.1</ecNumber>
    </recommendedName>
</protein>
<keyword evidence="3" id="KW-0237">DNA synthesis</keyword>
<name>A0A1U9KV11_9PROT</name>
<feature type="compositionally biased region" description="Basic residues" evidence="6">
    <location>
        <begin position="514"/>
        <end position="524"/>
    </location>
</feature>
<gene>
    <name evidence="8" type="ORF">A0U93_10625</name>
</gene>
<proteinExistence type="inferred from homology"/>
<dbReference type="AlphaFoldDB" id="A0A1U9KV11"/>
<evidence type="ECO:0000313" key="9">
    <source>
        <dbReference type="Proteomes" id="UP000188604"/>
    </source>
</evidence>
<evidence type="ECO:0000256" key="1">
    <source>
        <dbReference type="ARBA" id="ARBA00007405"/>
    </source>
</evidence>
<evidence type="ECO:0000256" key="4">
    <source>
        <dbReference type="ARBA" id="ARBA00022741"/>
    </source>
</evidence>
<dbReference type="Pfam" id="PF12637">
    <property type="entry name" value="TSCPD"/>
    <property type="match status" value="1"/>
</dbReference>
<accession>A0A1U9KV11</accession>
<comment type="catalytic activity">
    <reaction evidence="5">
        <text>a 2'-deoxyribonucleoside 5'-diphosphate + [thioredoxin]-disulfide + H2O = a ribonucleoside 5'-diphosphate + [thioredoxin]-dithiol</text>
        <dbReference type="Rhea" id="RHEA:23252"/>
        <dbReference type="Rhea" id="RHEA-COMP:10698"/>
        <dbReference type="Rhea" id="RHEA-COMP:10700"/>
        <dbReference type="ChEBI" id="CHEBI:15377"/>
        <dbReference type="ChEBI" id="CHEBI:29950"/>
        <dbReference type="ChEBI" id="CHEBI:50058"/>
        <dbReference type="ChEBI" id="CHEBI:57930"/>
        <dbReference type="ChEBI" id="CHEBI:73316"/>
        <dbReference type="EC" id="1.17.4.1"/>
    </reaction>
</comment>
<dbReference type="GO" id="GO:0004748">
    <property type="term" value="F:ribonucleoside-diphosphate reductase activity, thioredoxin disulfide as acceptor"/>
    <property type="evidence" value="ECO:0007669"/>
    <property type="project" value="UniProtKB-EC"/>
</dbReference>
<keyword evidence="4" id="KW-0547">Nucleotide-binding</keyword>
<evidence type="ECO:0000259" key="7">
    <source>
        <dbReference type="Pfam" id="PF12637"/>
    </source>
</evidence>
<organism evidence="8 9">
    <name type="scientific">Neoasaia chiangmaiensis</name>
    <dbReference type="NCBI Taxonomy" id="320497"/>
    <lineage>
        <taxon>Bacteria</taxon>
        <taxon>Pseudomonadati</taxon>
        <taxon>Pseudomonadota</taxon>
        <taxon>Alphaproteobacteria</taxon>
        <taxon>Acetobacterales</taxon>
        <taxon>Acetobacteraceae</taxon>
        <taxon>Neoasaia</taxon>
    </lineage>
</organism>
<feature type="region of interest" description="Disordered" evidence="6">
    <location>
        <begin position="491"/>
        <end position="524"/>
    </location>
</feature>
<comment type="similarity">
    <text evidence="1">Belongs to the ribonucleoside diphosphate reductase class-2 family.</text>
</comment>
<evidence type="ECO:0000256" key="2">
    <source>
        <dbReference type="ARBA" id="ARBA00012274"/>
    </source>
</evidence>
<dbReference type="EC" id="1.17.4.1" evidence="2"/>
<reference evidence="8 9" key="1">
    <citation type="submission" date="2016-03" db="EMBL/GenBank/DDBJ databases">
        <title>Acetic acid bacteria sequencing.</title>
        <authorList>
            <person name="Brandt J."/>
            <person name="Jakob F."/>
            <person name="Vogel R.F."/>
        </authorList>
    </citation>
    <scope>NUCLEOTIDE SEQUENCE [LARGE SCALE GENOMIC DNA]</scope>
    <source>
        <strain evidence="8 9">NBRC 101099</strain>
    </source>
</reference>
<evidence type="ECO:0000313" key="8">
    <source>
        <dbReference type="EMBL" id="AQS89450.1"/>
    </source>
</evidence>
<dbReference type="EMBL" id="CP014691">
    <property type="protein sequence ID" value="AQS89450.1"/>
    <property type="molecule type" value="Genomic_DNA"/>
</dbReference>
<evidence type="ECO:0000256" key="5">
    <source>
        <dbReference type="ARBA" id="ARBA00047754"/>
    </source>
</evidence>
<dbReference type="KEGG" id="nch:A0U93_10625"/>
<dbReference type="STRING" id="320497.A0U93_10625"/>
<dbReference type="Proteomes" id="UP000188604">
    <property type="component" value="Chromosome"/>
</dbReference>
<evidence type="ECO:0000256" key="6">
    <source>
        <dbReference type="SAM" id="MobiDB-lite"/>
    </source>
</evidence>
<dbReference type="GO" id="GO:0000166">
    <property type="term" value="F:nucleotide binding"/>
    <property type="evidence" value="ECO:0007669"/>
    <property type="project" value="UniProtKB-KW"/>
</dbReference>
<evidence type="ECO:0000256" key="3">
    <source>
        <dbReference type="ARBA" id="ARBA00022634"/>
    </source>
</evidence>
<sequence length="524" mass="55052">MTARQYWSGVRMRTAQVTADPDDPIPHTVTLPAAWDDDAASALLQLAPTRGTDSTAPVRLSTEAGRWLAELDALKASPGTTDTASPGRSLACLLLLRQLAPSATLWQGLHDRRPGFVINLAAFVFDGIFAGDAFVAAIRLACDMLRRLQTETADSLNGELPLFDAPQQANAPVAADAEAPSGPAGTLLLTNLDACLAQLGLDYDSDIGRDAACALTWLTSSLARQGAGPVPLPPAAFPIPGLADVGAQIRDEIDADDDATRRAPVETGFSVPGPIDALLGVEACGLAPVFSPLQADGRLRPSTIARLAHRGLTPETALAAALAGDTPLPQPGPMAHLAMHRALTGFVDRMPARPDPLAPLTTRVRLERGVRRPLPARHGGFTQRAAVGGHRLYLRTGEYEDGSLGEIAIVPARESAMVRGLLESVGQAVSIGLQYGAPLDEYVGRFAHTRFGPGGTVEGDPVAAYATSLLDYAFRALSDAYLGKRLPDAAPDAVEPAEPDPMLPLAMPEDSTPPRRKPGLRLVG</sequence>
<feature type="domain" description="TSCPD" evidence="7">
    <location>
        <begin position="375"/>
        <end position="481"/>
    </location>
</feature>